<protein>
    <submittedName>
        <fullName evidence="1">dTDP-glucose 4,6-dehydratase</fullName>
        <ecNumber evidence="1">4.2.1.46</ecNumber>
    </submittedName>
</protein>
<dbReference type="Gene3D" id="3.40.50.720">
    <property type="entry name" value="NAD(P)-binding Rossmann-like Domain"/>
    <property type="match status" value="1"/>
</dbReference>
<dbReference type="Proteomes" id="UP000326857">
    <property type="component" value="Unassembled WGS sequence"/>
</dbReference>
<dbReference type="AlphaFoldDB" id="A0A5E7XNG0"/>
<proteinExistence type="predicted"/>
<keyword evidence="1" id="KW-0456">Lyase</keyword>
<gene>
    <name evidence="1" type="ORF">SPHINGO391_10001</name>
</gene>
<dbReference type="EMBL" id="CABVLI010000001">
    <property type="protein sequence ID" value="VVS95831.1"/>
    <property type="molecule type" value="Genomic_DNA"/>
</dbReference>
<dbReference type="RefSeq" id="WP_151989510.1">
    <property type="nucleotide sequence ID" value="NZ_LR701495.1"/>
</dbReference>
<evidence type="ECO:0000313" key="2">
    <source>
        <dbReference type="Proteomes" id="UP000326857"/>
    </source>
</evidence>
<evidence type="ECO:0000313" key="1">
    <source>
        <dbReference type="EMBL" id="VVS95831.1"/>
    </source>
</evidence>
<organism evidence="1 2">
    <name type="scientific">Sphingomonas aurantiaca</name>
    <dbReference type="NCBI Taxonomy" id="185949"/>
    <lineage>
        <taxon>Bacteria</taxon>
        <taxon>Pseudomonadati</taxon>
        <taxon>Pseudomonadota</taxon>
        <taxon>Alphaproteobacteria</taxon>
        <taxon>Sphingomonadales</taxon>
        <taxon>Sphingomonadaceae</taxon>
        <taxon>Sphingomonas</taxon>
    </lineage>
</organism>
<name>A0A5E7XNG0_9SPHN</name>
<dbReference type="GO" id="GO:0008460">
    <property type="term" value="F:dTDP-glucose 4,6-dehydratase activity"/>
    <property type="evidence" value="ECO:0007669"/>
    <property type="project" value="UniProtKB-EC"/>
</dbReference>
<dbReference type="EC" id="4.2.1.46" evidence="1"/>
<accession>A0A5E7XNG0</accession>
<reference evidence="1 2" key="1">
    <citation type="submission" date="2019-09" db="EMBL/GenBank/DDBJ databases">
        <authorList>
            <person name="Dittami M. S."/>
        </authorList>
    </citation>
    <scope>NUCLEOTIDE SEQUENCE [LARGE SCALE GENOMIC DNA]</scope>
    <source>
        <strain evidence="1">SPHINGO391</strain>
    </source>
</reference>
<sequence length="87" mass="9572">MNILITRGAGFIGFTVFHPLLEKTDHLIANVNQLPYAADLESARIGHSRYGFGQANIGKTSAACKSTENFGKTGYGQYLLRLANKRR</sequence>